<keyword evidence="1" id="KW-0285">Flavoprotein</keyword>
<proteinExistence type="predicted"/>
<organism evidence="6">
    <name type="scientific">hydrothermal vent metagenome</name>
    <dbReference type="NCBI Taxonomy" id="652676"/>
    <lineage>
        <taxon>unclassified sequences</taxon>
        <taxon>metagenomes</taxon>
        <taxon>ecological metagenomes</taxon>
    </lineage>
</organism>
<dbReference type="PANTHER" id="PTHR42847:SF4">
    <property type="entry name" value="ALKANESULFONATE MONOOXYGENASE-RELATED"/>
    <property type="match status" value="1"/>
</dbReference>
<protein>
    <submittedName>
        <fullName evidence="6">Putative monooxygenase</fullName>
    </submittedName>
</protein>
<dbReference type="PANTHER" id="PTHR42847">
    <property type="entry name" value="ALKANESULFONATE MONOOXYGENASE"/>
    <property type="match status" value="1"/>
</dbReference>
<keyword evidence="2" id="KW-0288">FMN</keyword>
<evidence type="ECO:0000256" key="2">
    <source>
        <dbReference type="ARBA" id="ARBA00022643"/>
    </source>
</evidence>
<feature type="domain" description="Luciferase-like" evidence="5">
    <location>
        <begin position="13"/>
        <end position="250"/>
    </location>
</feature>
<evidence type="ECO:0000313" key="6">
    <source>
        <dbReference type="EMBL" id="CUS50123.1"/>
    </source>
</evidence>
<evidence type="ECO:0000256" key="3">
    <source>
        <dbReference type="ARBA" id="ARBA00023002"/>
    </source>
</evidence>
<reference evidence="6" key="1">
    <citation type="submission" date="2015-10" db="EMBL/GenBank/DDBJ databases">
        <authorList>
            <person name="Gilbert D.G."/>
        </authorList>
    </citation>
    <scope>NUCLEOTIDE SEQUENCE</scope>
</reference>
<keyword evidence="3" id="KW-0560">Oxidoreductase</keyword>
<dbReference type="Gene3D" id="3.20.20.30">
    <property type="entry name" value="Luciferase-like domain"/>
    <property type="match status" value="1"/>
</dbReference>
<sequence>MTKTKHPQKLKVGLMLPQTEGLRGPGVRSWSEVSDMARLAEDVGFDSLWVVDHLLYQLEGEDQPRGVWEAWSFLSALAAITDRVELGTLVLAMGWRNPALLAKMADTVDEISGGRLILGLGSGYHRLEYEAFGFPFDYKVSRFEEAIHIVCGLLRDGQIDYAGTYHSARECELKPRGPRANGPPILIGTNTGSPRMQGLTARYADMWNLYYDITHNTVAGYIQALPELEQACALQGRDMSTLESTVAVLLADSSADNWWDRLPSGLAAKPLVPLTGPPESIAEELLHYNQAGVSHVQISLEPTTCASIEALAPVLDVLNAYSN</sequence>
<dbReference type="InterPro" id="IPR036661">
    <property type="entry name" value="Luciferase-like_sf"/>
</dbReference>
<dbReference type="GO" id="GO:0046306">
    <property type="term" value="P:alkanesulfonate catabolic process"/>
    <property type="evidence" value="ECO:0007669"/>
    <property type="project" value="TreeGrafter"/>
</dbReference>
<evidence type="ECO:0000259" key="5">
    <source>
        <dbReference type="Pfam" id="PF00296"/>
    </source>
</evidence>
<dbReference type="GO" id="GO:0008726">
    <property type="term" value="F:alkanesulfonate monooxygenase activity"/>
    <property type="evidence" value="ECO:0007669"/>
    <property type="project" value="TreeGrafter"/>
</dbReference>
<dbReference type="Pfam" id="PF00296">
    <property type="entry name" value="Bac_luciferase"/>
    <property type="match status" value="1"/>
</dbReference>
<dbReference type="InterPro" id="IPR011251">
    <property type="entry name" value="Luciferase-like_dom"/>
</dbReference>
<keyword evidence="4 6" id="KW-0503">Monooxygenase</keyword>
<dbReference type="SUPFAM" id="SSF51679">
    <property type="entry name" value="Bacterial luciferase-like"/>
    <property type="match status" value="1"/>
</dbReference>
<dbReference type="InterPro" id="IPR050172">
    <property type="entry name" value="SsuD_RutA_monooxygenase"/>
</dbReference>
<gene>
    <name evidence="6" type="ORF">MGWOODY_XGa1015</name>
</gene>
<name>A0A160TQ54_9ZZZZ</name>
<dbReference type="AlphaFoldDB" id="A0A160TQ54"/>
<evidence type="ECO:0000256" key="1">
    <source>
        <dbReference type="ARBA" id="ARBA00022630"/>
    </source>
</evidence>
<dbReference type="EMBL" id="CZRL01000010">
    <property type="protein sequence ID" value="CUS50123.1"/>
    <property type="molecule type" value="Genomic_DNA"/>
</dbReference>
<accession>A0A160TQ54</accession>
<evidence type="ECO:0000256" key="4">
    <source>
        <dbReference type="ARBA" id="ARBA00023033"/>
    </source>
</evidence>